<keyword evidence="2" id="KW-1185">Reference proteome</keyword>
<sequence>MTMVDGPRQLCIRVEGELRQALDAELGGLIVTRLPSGTELRGRLPDATRQWSVLHRLQRAGLVLRSVERVDVPDGVSTAEHSQQGPLALVEVEGYAGELIAASIQNMEVHQNPPSTTVTIPFTSDQELFEVLWELETLAFDVLDMHIID</sequence>
<dbReference type="KEGG" id="broo:brsh051_15280"/>
<organism evidence="1 2">
    <name type="scientific">Brooklawnia propionicigenes</name>
    <dbReference type="NCBI Taxonomy" id="3041175"/>
    <lineage>
        <taxon>Bacteria</taxon>
        <taxon>Bacillati</taxon>
        <taxon>Actinomycetota</taxon>
        <taxon>Actinomycetes</taxon>
        <taxon>Propionibacteriales</taxon>
        <taxon>Propionibacteriaceae</taxon>
        <taxon>Brooklawnia</taxon>
    </lineage>
</organism>
<gene>
    <name evidence="1" type="ORF">brsh051_15280</name>
</gene>
<accession>A0AAN0MGU2</accession>
<dbReference type="EMBL" id="AP028056">
    <property type="protein sequence ID" value="BEH02247.1"/>
    <property type="molecule type" value="Genomic_DNA"/>
</dbReference>
<reference evidence="1" key="1">
    <citation type="journal article" date="2024" name="Int. J. Syst. Evol. Microbiol.">
        <title>Brooklawnia propionicigenes sp. nov., a facultatively anaerobic, propionate-producing bacterium isolated from a methanogenic reactor treating waste from cattle farms.</title>
        <authorList>
            <person name="Akita Y."/>
            <person name="Ueki A."/>
            <person name="Tonouchi A."/>
            <person name="Sugawara Y."/>
            <person name="Honma S."/>
            <person name="Kaku N."/>
            <person name="Ueki K."/>
        </authorList>
    </citation>
    <scope>NUCLEOTIDE SEQUENCE</scope>
    <source>
        <strain evidence="1">SH051</strain>
    </source>
</reference>
<dbReference type="Proteomes" id="UP001431656">
    <property type="component" value="Chromosome"/>
</dbReference>
<dbReference type="RefSeq" id="WP_286263707.1">
    <property type="nucleotide sequence ID" value="NZ_AP028056.1"/>
</dbReference>
<protein>
    <submittedName>
        <fullName evidence="1">Uncharacterized protein</fullName>
    </submittedName>
</protein>
<name>A0AAN0MGU2_9ACTN</name>
<dbReference type="AlphaFoldDB" id="A0AAN0MGU2"/>
<proteinExistence type="predicted"/>
<evidence type="ECO:0000313" key="2">
    <source>
        <dbReference type="Proteomes" id="UP001431656"/>
    </source>
</evidence>
<evidence type="ECO:0000313" key="1">
    <source>
        <dbReference type="EMBL" id="BEH02247.1"/>
    </source>
</evidence>